<dbReference type="PANTHER" id="PTHR37540:SF9">
    <property type="entry name" value="ZN(2)-C6 FUNGAL-TYPE DOMAIN-CONTAINING PROTEIN"/>
    <property type="match status" value="1"/>
</dbReference>
<gene>
    <name evidence="1" type="ORF">L207DRAFT_179831</name>
</gene>
<name>A0A2J6R176_HYAVF</name>
<dbReference type="AlphaFoldDB" id="A0A2J6R176"/>
<proteinExistence type="predicted"/>
<organism evidence="1 2">
    <name type="scientific">Hyaloscypha variabilis (strain UAMH 11265 / GT02V1 / F)</name>
    <name type="common">Meliniomyces variabilis</name>
    <dbReference type="NCBI Taxonomy" id="1149755"/>
    <lineage>
        <taxon>Eukaryota</taxon>
        <taxon>Fungi</taxon>
        <taxon>Dikarya</taxon>
        <taxon>Ascomycota</taxon>
        <taxon>Pezizomycotina</taxon>
        <taxon>Leotiomycetes</taxon>
        <taxon>Helotiales</taxon>
        <taxon>Hyaloscyphaceae</taxon>
        <taxon>Hyaloscypha</taxon>
        <taxon>Hyaloscypha variabilis</taxon>
    </lineage>
</organism>
<dbReference type="PANTHER" id="PTHR37540">
    <property type="entry name" value="TRANSCRIPTION FACTOR (ACR-2), PUTATIVE-RELATED-RELATED"/>
    <property type="match status" value="1"/>
</dbReference>
<dbReference type="EMBL" id="KZ613959">
    <property type="protein sequence ID" value="PMD32263.1"/>
    <property type="molecule type" value="Genomic_DNA"/>
</dbReference>
<dbReference type="STRING" id="1149755.A0A2J6R176"/>
<accession>A0A2J6R176</accession>
<evidence type="ECO:0000313" key="2">
    <source>
        <dbReference type="Proteomes" id="UP000235786"/>
    </source>
</evidence>
<protein>
    <submittedName>
        <fullName evidence="1">Uncharacterized protein</fullName>
    </submittedName>
</protein>
<sequence>MIQSPLMPNIAILFASFAQGIERGEDVNRRQETLALKVKALALTNEFLAEDFGLIGNDAMLAIIHLAGLEYIWGHEQSILSHLRGLKEMVRLKRGFAGLTDRITAWVIIMLDFEVAIRYERELCVLPPELIALMSKASSTIAPPPAFLSPLQSLPGAFAQSEESMSHSIVTSTAEILDDISLVSAITSSPPSPTSKIRGTASWLHSRFQYIDVKPTTDAQIILCIIKLTAIVYSNSISTLTPLSLSFNQNLLAELYSYFTFF</sequence>
<dbReference type="Proteomes" id="UP000235786">
    <property type="component" value="Unassembled WGS sequence"/>
</dbReference>
<keyword evidence="2" id="KW-1185">Reference proteome</keyword>
<evidence type="ECO:0000313" key="1">
    <source>
        <dbReference type="EMBL" id="PMD32263.1"/>
    </source>
</evidence>
<dbReference type="OrthoDB" id="415825at2759"/>
<reference evidence="1 2" key="1">
    <citation type="submission" date="2016-04" db="EMBL/GenBank/DDBJ databases">
        <title>A degradative enzymes factory behind the ericoid mycorrhizal symbiosis.</title>
        <authorList>
            <consortium name="DOE Joint Genome Institute"/>
            <person name="Martino E."/>
            <person name="Morin E."/>
            <person name="Grelet G."/>
            <person name="Kuo A."/>
            <person name="Kohler A."/>
            <person name="Daghino S."/>
            <person name="Barry K."/>
            <person name="Choi C."/>
            <person name="Cichocki N."/>
            <person name="Clum A."/>
            <person name="Copeland A."/>
            <person name="Hainaut M."/>
            <person name="Haridas S."/>
            <person name="Labutti K."/>
            <person name="Lindquist E."/>
            <person name="Lipzen A."/>
            <person name="Khouja H.-R."/>
            <person name="Murat C."/>
            <person name="Ohm R."/>
            <person name="Olson A."/>
            <person name="Spatafora J."/>
            <person name="Veneault-Fourrey C."/>
            <person name="Henrissat B."/>
            <person name="Grigoriev I."/>
            <person name="Martin F."/>
            <person name="Perotto S."/>
        </authorList>
    </citation>
    <scope>NUCLEOTIDE SEQUENCE [LARGE SCALE GENOMIC DNA]</scope>
    <source>
        <strain evidence="1 2">F</strain>
    </source>
</reference>